<gene>
    <name evidence="2" type="ORF">GDO81_001346</name>
</gene>
<evidence type="ECO:0000256" key="1">
    <source>
        <dbReference type="SAM" id="MobiDB-lite"/>
    </source>
</evidence>
<dbReference type="EMBL" id="WNYA01000001">
    <property type="protein sequence ID" value="KAG8594864.1"/>
    <property type="molecule type" value="Genomic_DNA"/>
</dbReference>
<accession>A0AAV7DBK2</accession>
<feature type="compositionally biased region" description="Low complexity" evidence="1">
    <location>
        <begin position="114"/>
        <end position="127"/>
    </location>
</feature>
<feature type="region of interest" description="Disordered" evidence="1">
    <location>
        <begin position="93"/>
        <end position="132"/>
    </location>
</feature>
<name>A0AAV7DBK2_ENGPU</name>
<evidence type="ECO:0000313" key="2">
    <source>
        <dbReference type="EMBL" id="KAG8594864.1"/>
    </source>
</evidence>
<proteinExistence type="predicted"/>
<sequence>MSVPLPGIKPVWSGCTKDNITLLSLVARIFASILTSEFRREIGRYESGCRGSLPGLGITTIRASRMESGREPLSSASEYRLRRWGTRVSQLSLYHSPPSPSSPGVLPGGNDWMASSTSSAESGASSSNDCAGVSLQSGRLSRNLEISTEEADNLEL</sequence>
<organism evidence="2 3">
    <name type="scientific">Engystomops pustulosus</name>
    <name type="common">Tungara frog</name>
    <name type="synonym">Physalaemus pustulosus</name>
    <dbReference type="NCBI Taxonomy" id="76066"/>
    <lineage>
        <taxon>Eukaryota</taxon>
        <taxon>Metazoa</taxon>
        <taxon>Chordata</taxon>
        <taxon>Craniata</taxon>
        <taxon>Vertebrata</taxon>
        <taxon>Euteleostomi</taxon>
        <taxon>Amphibia</taxon>
        <taxon>Batrachia</taxon>
        <taxon>Anura</taxon>
        <taxon>Neobatrachia</taxon>
        <taxon>Hyloidea</taxon>
        <taxon>Leptodactylidae</taxon>
        <taxon>Leiuperinae</taxon>
        <taxon>Engystomops</taxon>
    </lineage>
</organism>
<evidence type="ECO:0000313" key="3">
    <source>
        <dbReference type="Proteomes" id="UP000824782"/>
    </source>
</evidence>
<comment type="caution">
    <text evidence="2">The sequence shown here is derived from an EMBL/GenBank/DDBJ whole genome shotgun (WGS) entry which is preliminary data.</text>
</comment>
<dbReference type="Proteomes" id="UP000824782">
    <property type="component" value="Unassembled WGS sequence"/>
</dbReference>
<dbReference type="AlphaFoldDB" id="A0AAV7DBK2"/>
<keyword evidence="3" id="KW-1185">Reference proteome</keyword>
<reference evidence="2" key="1">
    <citation type="thesis" date="2020" institute="ProQuest LLC" country="789 East Eisenhower Parkway, Ann Arbor, MI, USA">
        <title>Comparative Genomics and Chromosome Evolution.</title>
        <authorList>
            <person name="Mudd A.B."/>
        </authorList>
    </citation>
    <scope>NUCLEOTIDE SEQUENCE</scope>
    <source>
        <strain evidence="2">237g6f4</strain>
        <tissue evidence="2">Blood</tissue>
    </source>
</reference>
<protein>
    <submittedName>
        <fullName evidence="2">Uncharacterized protein</fullName>
    </submittedName>
</protein>